<dbReference type="Pfam" id="PF13692">
    <property type="entry name" value="Glyco_trans_1_4"/>
    <property type="match status" value="1"/>
</dbReference>
<evidence type="ECO:0000313" key="13">
    <source>
        <dbReference type="EMBL" id="KAF7732336.1"/>
    </source>
</evidence>
<evidence type="ECO:0000313" key="14">
    <source>
        <dbReference type="Proteomes" id="UP000605846"/>
    </source>
</evidence>
<keyword evidence="14" id="KW-1185">Reference proteome</keyword>
<dbReference type="SUPFAM" id="SSF53756">
    <property type="entry name" value="UDP-Glycosyltransferase/glycogen phosphorylase"/>
    <property type="match status" value="1"/>
</dbReference>
<comment type="pathway">
    <text evidence="2">Protein modification; protein glycosylation.</text>
</comment>
<accession>A0A8H7EU66</accession>
<dbReference type="EC" id="2.4.1.142" evidence="3"/>
<evidence type="ECO:0000256" key="12">
    <source>
        <dbReference type="SAM" id="Phobius"/>
    </source>
</evidence>
<evidence type="ECO:0000256" key="3">
    <source>
        <dbReference type="ARBA" id="ARBA00012611"/>
    </source>
</evidence>
<protein>
    <recommendedName>
        <fullName evidence="4">Chitobiosyldiphosphodolichol beta-mannosyltransferase</fullName>
        <ecNumber evidence="3">2.4.1.142</ecNumber>
    </recommendedName>
</protein>
<keyword evidence="9 12" id="KW-1133">Transmembrane helix</keyword>
<evidence type="ECO:0000256" key="5">
    <source>
        <dbReference type="ARBA" id="ARBA00022676"/>
    </source>
</evidence>
<comment type="function">
    <text evidence="11">Participates in the formation of the lipid-linked precursor oligosaccharide for N-glycosylation. Involved in assembling the dolichol-pyrophosphate-GlcNAc(2)-Man(5) intermediate on the cytoplasmic surface of the ER.</text>
</comment>
<dbReference type="Proteomes" id="UP000605846">
    <property type="component" value="Unassembled WGS sequence"/>
</dbReference>
<feature type="transmembrane region" description="Helical" evidence="12">
    <location>
        <begin position="12"/>
        <end position="34"/>
    </location>
</feature>
<name>A0A8H7EU66_9FUNG</name>
<dbReference type="OrthoDB" id="614844at2759"/>
<gene>
    <name evidence="13" type="primary">ALG1</name>
    <name evidence="13" type="ORF">EC973_005232</name>
</gene>
<evidence type="ECO:0000256" key="1">
    <source>
        <dbReference type="ARBA" id="ARBA00004389"/>
    </source>
</evidence>
<keyword evidence="5 13" id="KW-0328">Glycosyltransferase</keyword>
<comment type="caution">
    <text evidence="13">The sequence shown here is derived from an EMBL/GenBank/DDBJ whole genome shotgun (WGS) entry which is preliminary data.</text>
</comment>
<dbReference type="AlphaFoldDB" id="A0A8H7EU66"/>
<evidence type="ECO:0000256" key="4">
    <source>
        <dbReference type="ARBA" id="ARBA00015841"/>
    </source>
</evidence>
<comment type="subcellular location">
    <subcellularLocation>
        <location evidence="1">Endoplasmic reticulum membrane</location>
        <topology evidence="1">Single-pass membrane protein</topology>
    </subcellularLocation>
</comment>
<evidence type="ECO:0000256" key="9">
    <source>
        <dbReference type="ARBA" id="ARBA00022989"/>
    </source>
</evidence>
<keyword evidence="6 13" id="KW-0808">Transferase</keyword>
<proteinExistence type="predicted"/>
<keyword evidence="10 12" id="KW-0472">Membrane</keyword>
<dbReference type="PANTHER" id="PTHR13036">
    <property type="entry name" value="BETA1,4 MANNOSYLTRANSFERASE"/>
    <property type="match status" value="1"/>
</dbReference>
<dbReference type="GO" id="GO:0005789">
    <property type="term" value="C:endoplasmic reticulum membrane"/>
    <property type="evidence" value="ECO:0007669"/>
    <property type="project" value="UniProtKB-SubCell"/>
</dbReference>
<dbReference type="PANTHER" id="PTHR13036:SF0">
    <property type="entry name" value="CHITOBIOSYLDIPHOSPHODOLICHOL BETA-MANNOSYLTRANSFERASE"/>
    <property type="match status" value="1"/>
</dbReference>
<dbReference type="GO" id="GO:0004578">
    <property type="term" value="F:chitobiosyldiphosphodolichol beta-mannosyltransferase activity"/>
    <property type="evidence" value="ECO:0007669"/>
    <property type="project" value="UniProtKB-EC"/>
</dbReference>
<keyword evidence="7 12" id="KW-0812">Transmembrane</keyword>
<sequence>MVELADSGNFSLGGVLLAILCIYVLGGRILRIYMFGSNGSFMQRHPVVQVVVLGDIGRSPRMRYHAVSLADAGCTVDLIGYSGKSVTLSFFYGLPLIDFTFPPLLQKRIQEVGSSPIDASVSAVFVKRGLYPKNPPALPTLIIARFIAFARQAWLIIDWHNFGYSILGVKLGHRHPVVRFSKWYEKLFGSKAYAHLTVTDRMHKELVTWGVEGKLITFKDRPQAHFQRLSTDRIHKFLLTCRLQDIVKGETLDADTFLGRMDQNGTLLTQDIAGTISLRPDRPRLIVSSTSWTEDEDFSILLRAVEEYEKRAKDDFPNLLFVITGKGPLKSYYEEKISLMRLRKARIITAWLEAHEYPLLLGSADLGISLHTSSSGMDLPMKVVDMFGCGLPVCAVSFECLDELVTDNRNGLIFNTSEELANQLVDLFVTEPERISELRTNVIAEYTEKTWEKQHKDLLSELFNA</sequence>
<keyword evidence="8" id="KW-0256">Endoplasmic reticulum</keyword>
<evidence type="ECO:0000256" key="6">
    <source>
        <dbReference type="ARBA" id="ARBA00022679"/>
    </source>
</evidence>
<dbReference type="Gene3D" id="3.40.50.2000">
    <property type="entry name" value="Glycogen Phosphorylase B"/>
    <property type="match status" value="1"/>
</dbReference>
<evidence type="ECO:0000256" key="7">
    <source>
        <dbReference type="ARBA" id="ARBA00022692"/>
    </source>
</evidence>
<evidence type="ECO:0000256" key="11">
    <source>
        <dbReference type="ARBA" id="ARBA00024899"/>
    </source>
</evidence>
<dbReference type="InterPro" id="IPR026051">
    <property type="entry name" value="ALG1-like"/>
</dbReference>
<evidence type="ECO:0000256" key="8">
    <source>
        <dbReference type="ARBA" id="ARBA00022824"/>
    </source>
</evidence>
<organism evidence="13 14">
    <name type="scientific">Apophysomyces ossiformis</name>
    <dbReference type="NCBI Taxonomy" id="679940"/>
    <lineage>
        <taxon>Eukaryota</taxon>
        <taxon>Fungi</taxon>
        <taxon>Fungi incertae sedis</taxon>
        <taxon>Mucoromycota</taxon>
        <taxon>Mucoromycotina</taxon>
        <taxon>Mucoromycetes</taxon>
        <taxon>Mucorales</taxon>
        <taxon>Mucorineae</taxon>
        <taxon>Mucoraceae</taxon>
        <taxon>Apophysomyces</taxon>
    </lineage>
</organism>
<evidence type="ECO:0000256" key="10">
    <source>
        <dbReference type="ARBA" id="ARBA00023136"/>
    </source>
</evidence>
<reference evidence="13" key="1">
    <citation type="submission" date="2020-01" db="EMBL/GenBank/DDBJ databases">
        <title>Genome Sequencing of Three Apophysomyces-Like Fungal Strains Confirms a Novel Fungal Genus in the Mucoromycota with divergent Burkholderia-like Endosymbiotic Bacteria.</title>
        <authorList>
            <person name="Stajich J.E."/>
            <person name="Macias A.M."/>
            <person name="Carter-House D."/>
            <person name="Lovett B."/>
            <person name="Kasson L.R."/>
            <person name="Berry K."/>
            <person name="Grigoriev I."/>
            <person name="Chang Y."/>
            <person name="Spatafora J."/>
            <person name="Kasson M.T."/>
        </authorList>
    </citation>
    <scope>NUCLEOTIDE SEQUENCE</scope>
    <source>
        <strain evidence="13">NRRL A-21654</strain>
    </source>
</reference>
<evidence type="ECO:0000256" key="2">
    <source>
        <dbReference type="ARBA" id="ARBA00004922"/>
    </source>
</evidence>
<dbReference type="EMBL" id="JABAYA010000003">
    <property type="protein sequence ID" value="KAF7732336.1"/>
    <property type="molecule type" value="Genomic_DNA"/>
</dbReference>